<gene>
    <name evidence="2" type="ORF">B0J13DRAFT_614248</name>
</gene>
<reference evidence="2" key="1">
    <citation type="journal article" date="2021" name="Nat. Commun.">
        <title>Genetic determinants of endophytism in the Arabidopsis root mycobiome.</title>
        <authorList>
            <person name="Mesny F."/>
            <person name="Miyauchi S."/>
            <person name="Thiergart T."/>
            <person name="Pickel B."/>
            <person name="Atanasova L."/>
            <person name="Karlsson M."/>
            <person name="Huettel B."/>
            <person name="Barry K.W."/>
            <person name="Haridas S."/>
            <person name="Chen C."/>
            <person name="Bauer D."/>
            <person name="Andreopoulos W."/>
            <person name="Pangilinan J."/>
            <person name="LaButti K."/>
            <person name="Riley R."/>
            <person name="Lipzen A."/>
            <person name="Clum A."/>
            <person name="Drula E."/>
            <person name="Henrissat B."/>
            <person name="Kohler A."/>
            <person name="Grigoriev I.V."/>
            <person name="Martin F.M."/>
            <person name="Hacquard S."/>
        </authorList>
    </citation>
    <scope>NUCLEOTIDE SEQUENCE</scope>
    <source>
        <strain evidence="2">MPI-CAGE-AT-0021</strain>
    </source>
</reference>
<evidence type="ECO:0000256" key="1">
    <source>
        <dbReference type="SAM" id="Phobius"/>
    </source>
</evidence>
<feature type="transmembrane region" description="Helical" evidence="1">
    <location>
        <begin position="7"/>
        <end position="27"/>
    </location>
</feature>
<name>A0A9P9D1R7_9HYPO</name>
<comment type="caution">
    <text evidence="2">The sequence shown here is derived from an EMBL/GenBank/DDBJ whole genome shotgun (WGS) entry which is preliminary data.</text>
</comment>
<dbReference type="EMBL" id="JAGMUU010000059">
    <property type="protein sequence ID" value="KAH7111008.1"/>
    <property type="molecule type" value="Genomic_DNA"/>
</dbReference>
<accession>A0A9P9D1R7</accession>
<dbReference type="AlphaFoldDB" id="A0A9P9D1R7"/>
<organism evidence="2 3">
    <name type="scientific">Dactylonectria estremocensis</name>
    <dbReference type="NCBI Taxonomy" id="1079267"/>
    <lineage>
        <taxon>Eukaryota</taxon>
        <taxon>Fungi</taxon>
        <taxon>Dikarya</taxon>
        <taxon>Ascomycota</taxon>
        <taxon>Pezizomycotina</taxon>
        <taxon>Sordariomycetes</taxon>
        <taxon>Hypocreomycetidae</taxon>
        <taxon>Hypocreales</taxon>
        <taxon>Nectriaceae</taxon>
        <taxon>Dactylonectria</taxon>
    </lineage>
</organism>
<proteinExistence type="predicted"/>
<feature type="transmembrane region" description="Helical" evidence="1">
    <location>
        <begin position="146"/>
        <end position="179"/>
    </location>
</feature>
<keyword evidence="1" id="KW-0812">Transmembrane</keyword>
<evidence type="ECO:0008006" key="4">
    <source>
        <dbReference type="Google" id="ProtNLM"/>
    </source>
</evidence>
<feature type="transmembrane region" description="Helical" evidence="1">
    <location>
        <begin position="47"/>
        <end position="66"/>
    </location>
</feature>
<evidence type="ECO:0000313" key="2">
    <source>
        <dbReference type="EMBL" id="KAH7111008.1"/>
    </source>
</evidence>
<keyword evidence="1" id="KW-0472">Membrane</keyword>
<keyword evidence="3" id="KW-1185">Reference proteome</keyword>
<protein>
    <recommendedName>
        <fullName evidence="4">Transmembrane protein</fullName>
    </recommendedName>
</protein>
<sequence length="247" mass="27786">MELERPLTTVIAIVAILLLSLHEWFFYGSDRPVDPRKWKHVAWHAVNLLPFITAITVAMLLVFMWMKDQGFGPWCMWTFAAQEILTQILVNQHYINTMVPDPKYTEVRNMSIAILLLYPVGQVFPGSPVLVVGCFCYIVTLRQYGARLVYVCVLGAIAATQVGFPYRWMMQFLVFVFFVRRTAQLIQRFGEGSEFGDWGLGMGNGGLASNSPSETELVETNNTSQGAGRVVGAPPACRLARRVNEMV</sequence>
<dbReference type="Proteomes" id="UP000717696">
    <property type="component" value="Unassembled WGS sequence"/>
</dbReference>
<keyword evidence="1" id="KW-1133">Transmembrane helix</keyword>
<feature type="transmembrane region" description="Helical" evidence="1">
    <location>
        <begin position="112"/>
        <end position="140"/>
    </location>
</feature>
<evidence type="ECO:0000313" key="3">
    <source>
        <dbReference type="Proteomes" id="UP000717696"/>
    </source>
</evidence>